<gene>
    <name evidence="3" type="ORF">FGO68_gene14182</name>
</gene>
<evidence type="ECO:0000313" key="4">
    <source>
        <dbReference type="Proteomes" id="UP000785679"/>
    </source>
</evidence>
<dbReference type="PROSITE" id="PS51257">
    <property type="entry name" value="PROKAR_LIPOPROTEIN"/>
    <property type="match status" value="1"/>
</dbReference>
<name>A0A8J8NDN1_HALGN</name>
<sequence length="504" mass="58250">MDQKYPGIEYLACYLNLALFVTLVACESYVLLKIKFQLDRPAQLTLGIYTLSAFLQSITWVSFLIDGHLPESIVPSNLIISFLSNLSSTIIWLVLYYFVYELKLIQVKLRATSLYQMLHDVKSIQQVKYLALCIALAILSSFLILNTVWAVQDFDKHPEEHMTAQYADYLLRVFKIILDVWVCATFVEVYRYMLERKREQLREEFEEWTQFNKFIIVWTLVLVALNLMHSVGTIFYNQLFIHSSVMENSAGFQIFSLVFPLIFMPISDFLTIMTLLYLFYYQGMQLIKHKLEMTSPKGTRKKRVQQLLQEDKKEQVENDEKDEVDTQALRNILEGSYPGTAPMEKSSHIQTEEKITDRQEAIYAMSAQPNAYIVRGTTAGESMRSSSINNQEGGYLSHVEPNAFEEKKGGKQKNRFGSEFERMIHEKGRETNVSKPQQPQQFNPFYDNPLDKKPPSLRDSLSSGLSSAQSHNNKENFIQRFIAMQLSTASAAGGEKKQQRYIDM</sequence>
<dbReference type="EMBL" id="RRYP01019970">
    <property type="protein sequence ID" value="TNV73073.1"/>
    <property type="molecule type" value="Genomic_DNA"/>
</dbReference>
<feature type="region of interest" description="Disordered" evidence="1">
    <location>
        <begin position="298"/>
        <end position="323"/>
    </location>
</feature>
<organism evidence="3 4">
    <name type="scientific">Halteria grandinella</name>
    <dbReference type="NCBI Taxonomy" id="5974"/>
    <lineage>
        <taxon>Eukaryota</taxon>
        <taxon>Sar</taxon>
        <taxon>Alveolata</taxon>
        <taxon>Ciliophora</taxon>
        <taxon>Intramacronucleata</taxon>
        <taxon>Spirotrichea</taxon>
        <taxon>Stichotrichia</taxon>
        <taxon>Sporadotrichida</taxon>
        <taxon>Halteriidae</taxon>
        <taxon>Halteria</taxon>
    </lineage>
</organism>
<feature type="transmembrane region" description="Helical" evidence="2">
    <location>
        <begin position="77"/>
        <end position="100"/>
    </location>
</feature>
<feature type="transmembrane region" description="Helical" evidence="2">
    <location>
        <begin position="169"/>
        <end position="193"/>
    </location>
</feature>
<evidence type="ECO:0000313" key="3">
    <source>
        <dbReference type="EMBL" id="TNV73073.1"/>
    </source>
</evidence>
<keyword evidence="2" id="KW-0812">Transmembrane</keyword>
<evidence type="ECO:0000256" key="2">
    <source>
        <dbReference type="SAM" id="Phobius"/>
    </source>
</evidence>
<proteinExistence type="predicted"/>
<feature type="compositionally biased region" description="Basic and acidic residues" evidence="1">
    <location>
        <begin position="309"/>
        <end position="318"/>
    </location>
</feature>
<keyword evidence="2" id="KW-0472">Membrane</keyword>
<keyword evidence="2" id="KW-1133">Transmembrane helix</keyword>
<accession>A0A8J8NDN1</accession>
<protein>
    <submittedName>
        <fullName evidence="3">Uncharacterized protein</fullName>
    </submittedName>
</protein>
<feature type="transmembrane region" description="Helical" evidence="2">
    <location>
        <begin position="257"/>
        <end position="280"/>
    </location>
</feature>
<comment type="caution">
    <text evidence="3">The sequence shown here is derived from an EMBL/GenBank/DDBJ whole genome shotgun (WGS) entry which is preliminary data.</text>
</comment>
<feature type="transmembrane region" description="Helical" evidence="2">
    <location>
        <begin position="14"/>
        <end position="32"/>
    </location>
</feature>
<dbReference type="AlphaFoldDB" id="A0A8J8NDN1"/>
<feature type="compositionally biased region" description="Polar residues" evidence="1">
    <location>
        <begin position="433"/>
        <end position="443"/>
    </location>
</feature>
<keyword evidence="4" id="KW-1185">Reference proteome</keyword>
<feature type="region of interest" description="Disordered" evidence="1">
    <location>
        <begin position="428"/>
        <end position="471"/>
    </location>
</feature>
<feature type="transmembrane region" description="Helical" evidence="2">
    <location>
        <begin position="129"/>
        <end position="149"/>
    </location>
</feature>
<feature type="compositionally biased region" description="Low complexity" evidence="1">
    <location>
        <begin position="457"/>
        <end position="470"/>
    </location>
</feature>
<evidence type="ECO:0000256" key="1">
    <source>
        <dbReference type="SAM" id="MobiDB-lite"/>
    </source>
</evidence>
<feature type="transmembrane region" description="Helical" evidence="2">
    <location>
        <begin position="44"/>
        <end position="65"/>
    </location>
</feature>
<reference evidence="3" key="1">
    <citation type="submission" date="2019-06" db="EMBL/GenBank/DDBJ databases">
        <authorList>
            <person name="Zheng W."/>
        </authorList>
    </citation>
    <scope>NUCLEOTIDE SEQUENCE</scope>
    <source>
        <strain evidence="3">QDHG01</strain>
    </source>
</reference>
<feature type="transmembrane region" description="Helical" evidence="2">
    <location>
        <begin position="214"/>
        <end position="237"/>
    </location>
</feature>
<dbReference type="Proteomes" id="UP000785679">
    <property type="component" value="Unassembled WGS sequence"/>
</dbReference>